<gene>
    <name evidence="2" type="ORF">JK351_15755</name>
    <name evidence="5" type="ORF">JK352_16615</name>
    <name evidence="4" type="ORF">JK353_16620</name>
    <name evidence="3" type="ORF">JK354_15890</name>
</gene>
<keyword evidence="1" id="KW-0472">Membrane</keyword>
<dbReference type="Proteomes" id="UP000679789">
    <property type="component" value="Unassembled WGS sequence"/>
</dbReference>
<dbReference type="Proteomes" id="UP000676028">
    <property type="component" value="Unassembled WGS sequence"/>
</dbReference>
<comment type="caution">
    <text evidence="2">The sequence shown here is derived from an EMBL/GenBank/DDBJ whole genome shotgun (WGS) entry which is preliminary data.</text>
</comment>
<dbReference type="Proteomes" id="UP000678484">
    <property type="component" value="Unassembled WGS sequence"/>
</dbReference>
<dbReference type="EMBL" id="JAERQU010000016">
    <property type="protein sequence ID" value="MBS8120605.1"/>
    <property type="molecule type" value="Genomic_DNA"/>
</dbReference>
<dbReference type="EMBL" id="JAERQW010000018">
    <property type="protein sequence ID" value="MBS8129651.1"/>
    <property type="molecule type" value="Genomic_DNA"/>
</dbReference>
<evidence type="ECO:0000256" key="1">
    <source>
        <dbReference type="SAM" id="Phobius"/>
    </source>
</evidence>
<dbReference type="Proteomes" id="UP000679371">
    <property type="component" value="Unassembled WGS sequence"/>
</dbReference>
<evidence type="ECO:0000313" key="3">
    <source>
        <dbReference type="EMBL" id="MBS8125642.1"/>
    </source>
</evidence>
<proteinExistence type="predicted"/>
<keyword evidence="1" id="KW-1133">Transmembrane helix</keyword>
<name>A0A8T5C5K1_HALVO</name>
<organism evidence="2 6">
    <name type="scientific">Haloferax volcanii</name>
    <name type="common">Halobacterium volcanii</name>
    <dbReference type="NCBI Taxonomy" id="2246"/>
    <lineage>
        <taxon>Archaea</taxon>
        <taxon>Methanobacteriati</taxon>
        <taxon>Methanobacteriota</taxon>
        <taxon>Stenosarchaea group</taxon>
        <taxon>Halobacteria</taxon>
        <taxon>Halobacteriales</taxon>
        <taxon>Haloferacaceae</taxon>
        <taxon>Haloferax</taxon>
    </lineage>
</organism>
<dbReference type="RefSeq" id="WP_144064047.1">
    <property type="nucleotide sequence ID" value="NZ_JAERQU010000016.1"/>
</dbReference>
<evidence type="ECO:0000313" key="2">
    <source>
        <dbReference type="EMBL" id="MBS8120605.1"/>
    </source>
</evidence>
<dbReference type="AlphaFoldDB" id="A0A8T5C5K1"/>
<dbReference type="EMBL" id="JAERQV010000016">
    <property type="protein sequence ID" value="MBS8125642.1"/>
    <property type="molecule type" value="Genomic_DNA"/>
</dbReference>
<evidence type="ECO:0000313" key="4">
    <source>
        <dbReference type="EMBL" id="MBS8129651.1"/>
    </source>
</evidence>
<sequence>MGFIDVFDNHWTSALGALLVVLGLVPVTEALFQINIVGGTLPFKQGWVMGLFTIGVGVLLATRGATKAADYIKEIIWGWRLAN</sequence>
<evidence type="ECO:0000313" key="5">
    <source>
        <dbReference type="EMBL" id="MBS8133516.1"/>
    </source>
</evidence>
<feature type="transmembrane region" description="Helical" evidence="1">
    <location>
        <begin position="46"/>
        <end position="65"/>
    </location>
</feature>
<evidence type="ECO:0000313" key="6">
    <source>
        <dbReference type="Proteomes" id="UP000679371"/>
    </source>
</evidence>
<protein>
    <submittedName>
        <fullName evidence="2">Uncharacterized protein</fullName>
    </submittedName>
</protein>
<dbReference type="EMBL" id="JAERQX010000018">
    <property type="protein sequence ID" value="MBS8133516.1"/>
    <property type="molecule type" value="Genomic_DNA"/>
</dbReference>
<accession>A0A8T5C5K1</accession>
<dbReference type="GeneID" id="41060917"/>
<keyword evidence="1" id="KW-0812">Transmembrane</keyword>
<reference evidence="2" key="1">
    <citation type="journal article" date="2021" name="Nat. Microbiol.">
        <title>Cell division in the archaeon Haloferax volcanii relies on two FtsZ proteins with distinct functions in division ring assembly and constriction.</title>
        <authorList>
            <person name="Liao Y."/>
            <person name="Ithurbide S."/>
            <person name="Evenhuis C."/>
            <person name="Loewe J."/>
            <person name="Duggin I.G."/>
        </authorList>
    </citation>
    <scope>NUCLEOTIDE SEQUENCE</scope>
    <source>
        <strain evidence="2">H98</strain>
        <strain evidence="5">ID112 - delta_ftsZ1_delta_ftsZ2</strain>
        <strain evidence="3">ID76 - delta_ftsZ1</strain>
        <strain evidence="4">ID77 - delta_ftsZ2</strain>
    </source>
</reference>